<name>A0A0B9AP01_BRELN</name>
<evidence type="ECO:0000313" key="2">
    <source>
        <dbReference type="Proteomes" id="UP000031488"/>
    </source>
</evidence>
<evidence type="ECO:0000313" key="1">
    <source>
        <dbReference type="EMBL" id="KHS52547.1"/>
    </source>
</evidence>
<keyword evidence="2" id="KW-1185">Reference proteome</keyword>
<proteinExistence type="predicted"/>
<accession>A0A0B9AP01</accession>
<comment type="caution">
    <text evidence="1">The sequence shown here is derived from an EMBL/GenBank/DDBJ whole genome shotgun (WGS) entry which is preliminary data.</text>
</comment>
<sequence>MDVHEGLVENVRLIAAGRIAPYLAVWGQILREGTEQPLDFSAQNSAGRLTVTAAGATAGTVRNLSQQVASALHRVTAPGGGEYVHSDPHVPIQYDTSVTPPRFYQPLSFTFAQP</sequence>
<dbReference type="PATRIC" id="fig|1703.6.peg.1422"/>
<protein>
    <submittedName>
        <fullName evidence="1">Uncharacterized protein</fullName>
    </submittedName>
</protein>
<dbReference type="EMBL" id="JTJZ01000018">
    <property type="protein sequence ID" value="KHS52547.1"/>
    <property type="molecule type" value="Genomic_DNA"/>
</dbReference>
<gene>
    <name evidence="1" type="ORF">AE0388_1530</name>
</gene>
<reference evidence="1 2" key="1">
    <citation type="submission" date="2014-11" db="EMBL/GenBank/DDBJ databases">
        <title>Draft Genome Sequence of Brevibacterium linens AE038-8.</title>
        <authorList>
            <person name="Maizel D."/>
            <person name="Utturkar S.M."/>
            <person name="Brown S.D."/>
            <person name="Ferrero M."/>
            <person name="Rosen B.P."/>
        </authorList>
    </citation>
    <scope>NUCLEOTIDE SEQUENCE [LARGE SCALE GENOMIC DNA]</scope>
    <source>
        <strain evidence="1 2">AE038-8</strain>
    </source>
</reference>
<organism evidence="1 2">
    <name type="scientific">Brevibacterium linens</name>
    <dbReference type="NCBI Taxonomy" id="1703"/>
    <lineage>
        <taxon>Bacteria</taxon>
        <taxon>Bacillati</taxon>
        <taxon>Actinomycetota</taxon>
        <taxon>Actinomycetes</taxon>
        <taxon>Micrococcales</taxon>
        <taxon>Brevibacteriaceae</taxon>
        <taxon>Brevibacterium</taxon>
    </lineage>
</organism>
<dbReference type="AlphaFoldDB" id="A0A0B9AP01"/>
<dbReference type="Proteomes" id="UP000031488">
    <property type="component" value="Unassembled WGS sequence"/>
</dbReference>